<keyword evidence="1" id="KW-1133">Transmembrane helix</keyword>
<feature type="transmembrane region" description="Helical" evidence="1">
    <location>
        <begin position="80"/>
        <end position="97"/>
    </location>
</feature>
<dbReference type="InterPro" id="IPR011737">
    <property type="entry name" value="CHP02206_TP0381"/>
</dbReference>
<comment type="caution">
    <text evidence="2">The sequence shown here is derived from an EMBL/GenBank/DDBJ whole genome shotgun (WGS) entry which is preliminary data.</text>
</comment>
<protein>
    <submittedName>
        <fullName evidence="2">ABC transporter permease</fullName>
    </submittedName>
</protein>
<reference evidence="3" key="1">
    <citation type="journal article" date="2019" name="Int. J. Syst. Evol. Microbiol.">
        <title>The Global Catalogue of Microorganisms (GCM) 10K type strain sequencing project: providing services to taxonomists for standard genome sequencing and annotation.</title>
        <authorList>
            <consortium name="The Broad Institute Genomics Platform"/>
            <consortium name="The Broad Institute Genome Sequencing Center for Infectious Disease"/>
            <person name="Wu L."/>
            <person name="Ma J."/>
        </authorList>
    </citation>
    <scope>NUCLEOTIDE SEQUENCE [LARGE SCALE GENOMIC DNA]</scope>
    <source>
        <strain evidence="3">CGMCC 1.14993</strain>
    </source>
</reference>
<dbReference type="Proteomes" id="UP000626244">
    <property type="component" value="Unassembled WGS sequence"/>
</dbReference>
<dbReference type="RefSeq" id="WP_087998419.1">
    <property type="nucleotide sequence ID" value="NZ_BMHB01000001.1"/>
</dbReference>
<gene>
    <name evidence="2" type="ORF">GCM10007380_20530</name>
</gene>
<dbReference type="OrthoDB" id="9813172at2"/>
<sequence>MSLFGGSSKGIRFEAFGTSHLIVIGLLVLCMIGLYIGRNKLKELNLRKVEFGIAGLLIVADLLYNIWMVKNDIWRTSDSLPLQLCSISLYLVILLLLTRNKLVYEIVLFTGILGAMQAVLTPYLFFDFPHFRFIHFFGTHSLIILVPLYFTWVIGYRPTIYSIGKVFLFLNILMPFIMLVNKKTDGNYMFLGGKPETKSVLNYLGEYPYYIVSLEGVLLVLSLLLWVGLREKNKKLRKETEISM</sequence>
<organism evidence="2 3">
    <name type="scientific">Gottfriedia solisilvae</name>
    <dbReference type="NCBI Taxonomy" id="1516104"/>
    <lineage>
        <taxon>Bacteria</taxon>
        <taxon>Bacillati</taxon>
        <taxon>Bacillota</taxon>
        <taxon>Bacilli</taxon>
        <taxon>Bacillales</taxon>
        <taxon>Bacillaceae</taxon>
        <taxon>Gottfriedia</taxon>
    </lineage>
</organism>
<dbReference type="Pfam" id="PF14808">
    <property type="entry name" value="TMEM164"/>
    <property type="match status" value="1"/>
</dbReference>
<evidence type="ECO:0000313" key="2">
    <source>
        <dbReference type="EMBL" id="GGI13956.1"/>
    </source>
</evidence>
<feature type="transmembrane region" description="Helical" evidence="1">
    <location>
        <begin position="160"/>
        <end position="180"/>
    </location>
</feature>
<dbReference type="NCBIfam" id="TIGR02206">
    <property type="entry name" value="intg_mem_TP0381"/>
    <property type="match status" value="1"/>
</dbReference>
<evidence type="ECO:0000256" key="1">
    <source>
        <dbReference type="SAM" id="Phobius"/>
    </source>
</evidence>
<keyword evidence="3" id="KW-1185">Reference proteome</keyword>
<keyword evidence="1" id="KW-0812">Transmembrane</keyword>
<feature type="transmembrane region" description="Helical" evidence="1">
    <location>
        <begin position="49"/>
        <end position="68"/>
    </location>
</feature>
<feature type="transmembrane region" description="Helical" evidence="1">
    <location>
        <begin position="132"/>
        <end position="153"/>
    </location>
</feature>
<evidence type="ECO:0000313" key="3">
    <source>
        <dbReference type="Proteomes" id="UP000626244"/>
    </source>
</evidence>
<dbReference type="AlphaFoldDB" id="A0A8J3F212"/>
<name>A0A8J3F212_9BACI</name>
<dbReference type="EMBL" id="BMHB01000001">
    <property type="protein sequence ID" value="GGI13956.1"/>
    <property type="molecule type" value="Genomic_DNA"/>
</dbReference>
<proteinExistence type="predicted"/>
<feature type="transmembrane region" description="Helical" evidence="1">
    <location>
        <begin position="106"/>
        <end position="126"/>
    </location>
</feature>
<feature type="transmembrane region" description="Helical" evidence="1">
    <location>
        <begin position="20"/>
        <end position="37"/>
    </location>
</feature>
<keyword evidence="1" id="KW-0472">Membrane</keyword>
<accession>A0A8J3F212</accession>
<feature type="transmembrane region" description="Helical" evidence="1">
    <location>
        <begin position="207"/>
        <end position="229"/>
    </location>
</feature>